<accession>A0ABD2ZGR7</accession>
<name>A0ABD2ZGR7_9GENT</name>
<sequence length="204" mass="22399">MNASKDIIKGSVERKHQKEKPNSQASKNFEGLIWQPKKPIAGTTLSTPHALLASATNILVVQIDSFATTNPVTKVNLIKQEKLLNDSSTIEPLQSLAVTPSLCIVTVHSSNNLNATDENLVVSLEVLPDNAEFLHVVHDDHHAKFRCSKKKKPLLPYHILYSLSDSDSVSHLDLLCEVLIDELHEVITNLKIKGIGTCSSEAPK</sequence>
<organism evidence="2 3">
    <name type="scientific">Cinchona calisaya</name>
    <dbReference type="NCBI Taxonomy" id="153742"/>
    <lineage>
        <taxon>Eukaryota</taxon>
        <taxon>Viridiplantae</taxon>
        <taxon>Streptophyta</taxon>
        <taxon>Embryophyta</taxon>
        <taxon>Tracheophyta</taxon>
        <taxon>Spermatophyta</taxon>
        <taxon>Magnoliopsida</taxon>
        <taxon>eudicotyledons</taxon>
        <taxon>Gunneridae</taxon>
        <taxon>Pentapetalae</taxon>
        <taxon>asterids</taxon>
        <taxon>lamiids</taxon>
        <taxon>Gentianales</taxon>
        <taxon>Rubiaceae</taxon>
        <taxon>Cinchonoideae</taxon>
        <taxon>Cinchoneae</taxon>
        <taxon>Cinchona</taxon>
    </lineage>
</organism>
<dbReference type="AlphaFoldDB" id="A0ABD2ZGR7"/>
<keyword evidence="3" id="KW-1185">Reference proteome</keyword>
<dbReference type="Proteomes" id="UP001630127">
    <property type="component" value="Unassembled WGS sequence"/>
</dbReference>
<evidence type="ECO:0000313" key="3">
    <source>
        <dbReference type="Proteomes" id="UP001630127"/>
    </source>
</evidence>
<comment type="caution">
    <text evidence="2">The sequence shown here is derived from an EMBL/GenBank/DDBJ whole genome shotgun (WGS) entry which is preliminary data.</text>
</comment>
<reference evidence="2 3" key="1">
    <citation type="submission" date="2024-11" db="EMBL/GenBank/DDBJ databases">
        <title>A near-complete genome assembly of Cinchona calisaya.</title>
        <authorList>
            <person name="Lian D.C."/>
            <person name="Zhao X.W."/>
            <person name="Wei L."/>
        </authorList>
    </citation>
    <scope>NUCLEOTIDE SEQUENCE [LARGE SCALE GENOMIC DNA]</scope>
    <source>
        <tissue evidence="2">Nenye</tissue>
    </source>
</reference>
<evidence type="ECO:0000256" key="1">
    <source>
        <dbReference type="SAM" id="MobiDB-lite"/>
    </source>
</evidence>
<dbReference type="EMBL" id="JBJUIK010000009">
    <property type="protein sequence ID" value="KAL3518656.1"/>
    <property type="molecule type" value="Genomic_DNA"/>
</dbReference>
<gene>
    <name evidence="2" type="ORF">ACH5RR_021245</name>
</gene>
<proteinExistence type="predicted"/>
<protein>
    <submittedName>
        <fullName evidence="2">Uncharacterized protein</fullName>
    </submittedName>
</protein>
<evidence type="ECO:0000313" key="2">
    <source>
        <dbReference type="EMBL" id="KAL3518656.1"/>
    </source>
</evidence>
<feature type="region of interest" description="Disordered" evidence="1">
    <location>
        <begin position="1"/>
        <end position="28"/>
    </location>
</feature>
<feature type="compositionally biased region" description="Basic and acidic residues" evidence="1">
    <location>
        <begin position="1"/>
        <end position="21"/>
    </location>
</feature>